<dbReference type="GO" id="GO:0009099">
    <property type="term" value="P:L-valine biosynthetic process"/>
    <property type="evidence" value="ECO:0007669"/>
    <property type="project" value="TreeGrafter"/>
</dbReference>
<dbReference type="GO" id="GO:0030976">
    <property type="term" value="F:thiamine pyrophosphate binding"/>
    <property type="evidence" value="ECO:0007669"/>
    <property type="project" value="InterPro"/>
</dbReference>
<evidence type="ECO:0000259" key="6">
    <source>
        <dbReference type="Pfam" id="PF02776"/>
    </source>
</evidence>
<dbReference type="AlphaFoldDB" id="A0A8T0J3E8"/>
<dbReference type="InterPro" id="IPR011766">
    <property type="entry name" value="TPP_enzyme_TPP-bd"/>
</dbReference>
<dbReference type="InterPro" id="IPR045229">
    <property type="entry name" value="TPP_enz"/>
</dbReference>
<evidence type="ECO:0000259" key="5">
    <source>
        <dbReference type="Pfam" id="PF02775"/>
    </source>
</evidence>
<dbReference type="SUPFAM" id="SSF52518">
    <property type="entry name" value="Thiamin diphosphate-binding fold (THDP-binding)"/>
    <property type="match status" value="2"/>
</dbReference>
<feature type="domain" description="Thiamine pyrophosphate enzyme TPP-binding" evidence="5">
    <location>
        <begin position="422"/>
        <end position="570"/>
    </location>
</feature>
<evidence type="ECO:0000256" key="3">
    <source>
        <dbReference type="RuleBase" id="RU362132"/>
    </source>
</evidence>
<dbReference type="InterPro" id="IPR012001">
    <property type="entry name" value="Thiamin_PyroP_enz_TPP-bd_dom"/>
</dbReference>
<sequence>MLRPWRSISSLRRVRAFSHDAPPAGSAALSRIGIGEDTKPVTMKTSDVMVKALENENVEFIFGIPGEENLDLLDSLRNSPIKLVVTRHEQAAGFMAATVGRLTGKAGVCLSTLGPGATNFTTAAAYAQLAGFPMMMITGQKPIRMSKQGSFQIVDIVEIMHPLTKFAKQIVDGDLVPSLVREAIRVAEEERPGAVHLELPEDIAETTTEAHPFPVYPVRRPIAEGKAINKAIEMINNASHPLLLIGAGANRKRTQKMLREFVDQVHMPFVTTQMGKGVVTEDHPMYLGCCALSAKDYVHVSIEKADLIINVGHDVVEKPPFLMNFGKPPLVIHINFYTAKVDNVYFPQLEVVGDIANTIWQLKERLKDHPPKWDTSFVMNVKKDMDAHMLQGVDDPRFPLVPQRVVADLRKQVPSDGIVCLDNGMYKIWFARCYKAFEPNTLLLDNALATMGAGLPSAMAAAILHPEKKIVAVCGDGGFMMNSQELETCVRLNLNLTVLVLNDNGYGMIKWKQTLGKFDRFGLDLGNPDFVAYANSYGVKGYRVTSADEYSKMLHECLHTSPKGPKLIEVPIDYTWANEILDVELPQLFQKRKSEEAAETAISKDLASAAPAPKP</sequence>
<evidence type="ECO:0000313" key="8">
    <source>
        <dbReference type="Proteomes" id="UP000822688"/>
    </source>
</evidence>
<comment type="caution">
    <text evidence="7">The sequence shown here is derived from an EMBL/GenBank/DDBJ whole genome shotgun (WGS) entry which is preliminary data.</text>
</comment>
<evidence type="ECO:0008006" key="9">
    <source>
        <dbReference type="Google" id="ProtNLM"/>
    </source>
</evidence>
<organism evidence="7 8">
    <name type="scientific">Ceratodon purpureus</name>
    <name type="common">Fire moss</name>
    <name type="synonym">Dicranum purpureum</name>
    <dbReference type="NCBI Taxonomy" id="3225"/>
    <lineage>
        <taxon>Eukaryota</taxon>
        <taxon>Viridiplantae</taxon>
        <taxon>Streptophyta</taxon>
        <taxon>Embryophyta</taxon>
        <taxon>Bryophyta</taxon>
        <taxon>Bryophytina</taxon>
        <taxon>Bryopsida</taxon>
        <taxon>Dicranidae</taxon>
        <taxon>Pseudoditrichales</taxon>
        <taxon>Ditrichaceae</taxon>
        <taxon>Ceratodon</taxon>
    </lineage>
</organism>
<proteinExistence type="inferred from homology"/>
<dbReference type="GO" id="GO:0009097">
    <property type="term" value="P:isoleucine biosynthetic process"/>
    <property type="evidence" value="ECO:0007669"/>
    <property type="project" value="TreeGrafter"/>
</dbReference>
<dbReference type="PANTHER" id="PTHR18968:SF129">
    <property type="entry name" value="ACETOLACTATE SYNTHASE"/>
    <property type="match status" value="1"/>
</dbReference>
<dbReference type="Gene3D" id="3.40.50.1220">
    <property type="entry name" value="TPP-binding domain"/>
    <property type="match status" value="1"/>
</dbReference>
<comment type="similarity">
    <text evidence="1 3">Belongs to the TPP enzyme family.</text>
</comment>
<dbReference type="NCBIfam" id="NF006187">
    <property type="entry name" value="PRK08322.1"/>
    <property type="match status" value="1"/>
</dbReference>
<dbReference type="FunFam" id="3.40.50.970:FF:000007">
    <property type="entry name" value="Acetolactate synthase"/>
    <property type="match status" value="1"/>
</dbReference>
<evidence type="ECO:0000256" key="2">
    <source>
        <dbReference type="ARBA" id="ARBA00023052"/>
    </source>
</evidence>
<dbReference type="InterPro" id="IPR012000">
    <property type="entry name" value="Thiamin_PyroP_enz_cen_dom"/>
</dbReference>
<dbReference type="GO" id="GO:0050660">
    <property type="term" value="F:flavin adenine dinucleotide binding"/>
    <property type="evidence" value="ECO:0007669"/>
    <property type="project" value="TreeGrafter"/>
</dbReference>
<accession>A0A8T0J3E8</accession>
<evidence type="ECO:0000256" key="1">
    <source>
        <dbReference type="ARBA" id="ARBA00007812"/>
    </source>
</evidence>
<dbReference type="Pfam" id="PF02776">
    <property type="entry name" value="TPP_enzyme_N"/>
    <property type="match status" value="1"/>
</dbReference>
<protein>
    <recommendedName>
        <fullName evidence="9">Acetolactate synthase</fullName>
    </recommendedName>
</protein>
<feature type="domain" description="Thiamine pyrophosphate enzyme N-terminal TPP-binding" evidence="6">
    <location>
        <begin position="43"/>
        <end position="158"/>
    </location>
</feature>
<keyword evidence="2 3" id="KW-0786">Thiamine pyrophosphate</keyword>
<evidence type="ECO:0000259" key="4">
    <source>
        <dbReference type="Pfam" id="PF00205"/>
    </source>
</evidence>
<evidence type="ECO:0000313" key="7">
    <source>
        <dbReference type="EMBL" id="KAG0589458.1"/>
    </source>
</evidence>
<dbReference type="PROSITE" id="PS00187">
    <property type="entry name" value="TPP_ENZYMES"/>
    <property type="match status" value="1"/>
</dbReference>
<dbReference type="EMBL" id="CM026421">
    <property type="protein sequence ID" value="KAG0589458.1"/>
    <property type="molecule type" value="Genomic_DNA"/>
</dbReference>
<dbReference type="InterPro" id="IPR029061">
    <property type="entry name" value="THDP-binding"/>
</dbReference>
<dbReference type="Gene3D" id="3.40.50.970">
    <property type="match status" value="2"/>
</dbReference>
<gene>
    <name evidence="7" type="ORF">KC19_1G021800</name>
</gene>
<dbReference type="Pfam" id="PF02775">
    <property type="entry name" value="TPP_enzyme_C"/>
    <property type="match status" value="1"/>
</dbReference>
<dbReference type="SUPFAM" id="SSF52467">
    <property type="entry name" value="DHS-like NAD/FAD-binding domain"/>
    <property type="match status" value="1"/>
</dbReference>
<dbReference type="InterPro" id="IPR029035">
    <property type="entry name" value="DHS-like_NAD/FAD-binding_dom"/>
</dbReference>
<dbReference type="GO" id="GO:0005948">
    <property type="term" value="C:acetolactate synthase complex"/>
    <property type="evidence" value="ECO:0007669"/>
    <property type="project" value="TreeGrafter"/>
</dbReference>
<keyword evidence="8" id="KW-1185">Reference proteome</keyword>
<dbReference type="InterPro" id="IPR000399">
    <property type="entry name" value="TPP-bd_CS"/>
</dbReference>
<name>A0A8T0J3E8_CERPU</name>
<dbReference type="Proteomes" id="UP000822688">
    <property type="component" value="Chromosome 1"/>
</dbReference>
<feature type="domain" description="Thiamine pyrophosphate enzyme central" evidence="4">
    <location>
        <begin position="228"/>
        <end position="362"/>
    </location>
</feature>
<dbReference type="PANTHER" id="PTHR18968">
    <property type="entry name" value="THIAMINE PYROPHOSPHATE ENZYMES"/>
    <property type="match status" value="1"/>
</dbReference>
<reference evidence="7" key="1">
    <citation type="submission" date="2020-06" db="EMBL/GenBank/DDBJ databases">
        <title>WGS assembly of Ceratodon purpureus strain R40.</title>
        <authorList>
            <person name="Carey S.B."/>
            <person name="Jenkins J."/>
            <person name="Shu S."/>
            <person name="Lovell J.T."/>
            <person name="Sreedasyam A."/>
            <person name="Maumus F."/>
            <person name="Tiley G.P."/>
            <person name="Fernandez-Pozo N."/>
            <person name="Barry K."/>
            <person name="Chen C."/>
            <person name="Wang M."/>
            <person name="Lipzen A."/>
            <person name="Daum C."/>
            <person name="Saski C.A."/>
            <person name="Payton A.C."/>
            <person name="Mcbreen J.C."/>
            <person name="Conrad R.E."/>
            <person name="Kollar L.M."/>
            <person name="Olsson S."/>
            <person name="Huttunen S."/>
            <person name="Landis J.B."/>
            <person name="Wickett N.J."/>
            <person name="Johnson M.G."/>
            <person name="Rensing S.A."/>
            <person name="Grimwood J."/>
            <person name="Schmutz J."/>
            <person name="Mcdaniel S.F."/>
        </authorList>
    </citation>
    <scope>NUCLEOTIDE SEQUENCE</scope>
    <source>
        <strain evidence="7">R40</strain>
    </source>
</reference>
<dbReference type="GO" id="GO:0003984">
    <property type="term" value="F:acetolactate synthase activity"/>
    <property type="evidence" value="ECO:0007669"/>
    <property type="project" value="TreeGrafter"/>
</dbReference>
<dbReference type="CDD" id="cd07035">
    <property type="entry name" value="TPP_PYR_POX_like"/>
    <property type="match status" value="1"/>
</dbReference>
<dbReference type="Pfam" id="PF00205">
    <property type="entry name" value="TPP_enzyme_M"/>
    <property type="match status" value="1"/>
</dbReference>
<dbReference type="GO" id="GO:0000287">
    <property type="term" value="F:magnesium ion binding"/>
    <property type="evidence" value="ECO:0007669"/>
    <property type="project" value="InterPro"/>
</dbReference>